<evidence type="ECO:0000256" key="4">
    <source>
        <dbReference type="ARBA" id="ARBA00023136"/>
    </source>
</evidence>
<dbReference type="GeneID" id="9528712"/>
<feature type="transmembrane region" description="Helical" evidence="5">
    <location>
        <begin position="30"/>
        <end position="52"/>
    </location>
</feature>
<comment type="subcellular location">
    <subcellularLocation>
        <location evidence="1">Membrane</location>
        <topology evidence="1">Multi-pass membrane protein</topology>
    </subcellularLocation>
</comment>
<sequence length="173" mass="18602">MSPSLGYAHLSFLMCGSIAAAGAPHLSPDQATPMLVGGLTAQGLGFLISLFMNANYHRRMIQWGFPSPKTRPSMFIAVGPPAFTALSVLGMADAFPESYINYFGTGPFNSVEGQRNHEPGHAGPGVCTAVFVWSCRLVHVHRSVGMCSLGMNRRSDWVGSRSFSRSPGLSLRR</sequence>
<proteinExistence type="predicted"/>
<dbReference type="KEGG" id="val:VDBG_10088"/>
<dbReference type="Gene3D" id="1.50.10.150">
    <property type="entry name" value="Voltage-dependent anion channel"/>
    <property type="match status" value="1"/>
</dbReference>
<reference evidence="7" key="1">
    <citation type="journal article" date="2011" name="PLoS Pathog.">
        <title>Comparative genomics yields insights into niche adaptation of plant vascular wilt pathogens.</title>
        <authorList>
            <person name="Klosterman S.J."/>
            <person name="Subbarao K.V."/>
            <person name="Kang S."/>
            <person name="Veronese P."/>
            <person name="Gold S.E."/>
            <person name="Thomma B.P.H.J."/>
            <person name="Chen Z."/>
            <person name="Henrissat B."/>
            <person name="Lee Y.-H."/>
            <person name="Park J."/>
            <person name="Garcia-Pedrajas M.D."/>
            <person name="Barbara D.J."/>
            <person name="Anchieta A."/>
            <person name="de Jonge R."/>
            <person name="Santhanam P."/>
            <person name="Maruthachalam K."/>
            <person name="Atallah Z."/>
            <person name="Amyotte S.G."/>
            <person name="Paz Z."/>
            <person name="Inderbitzin P."/>
            <person name="Hayes R.J."/>
            <person name="Heiman D.I."/>
            <person name="Young S."/>
            <person name="Zeng Q."/>
            <person name="Engels R."/>
            <person name="Galagan J."/>
            <person name="Cuomo C.A."/>
            <person name="Dobinson K.F."/>
            <person name="Ma L.-J."/>
        </authorList>
    </citation>
    <scope>NUCLEOTIDE SEQUENCE [LARGE SCALE GENOMIC DNA]</scope>
    <source>
        <strain evidence="7">VaMs.102 / ATCC MYA-4576 / FGSC 10136</strain>
    </source>
</reference>
<keyword evidence="4 5" id="KW-0472">Membrane</keyword>
<dbReference type="PANTHER" id="PTHR31162">
    <property type="entry name" value="MALIC ACID TRANSPORT PROTEIN-RELATED"/>
    <property type="match status" value="1"/>
</dbReference>
<dbReference type="HOGENOM" id="CLU_1548799_0_0_1"/>
<evidence type="ECO:0000313" key="7">
    <source>
        <dbReference type="Proteomes" id="UP000008698"/>
    </source>
</evidence>
<dbReference type="OrthoDB" id="2901184at2759"/>
<protein>
    <submittedName>
        <fullName evidence="6">Malic acid transport protein</fullName>
    </submittedName>
</protein>
<dbReference type="STRING" id="526221.C9SYW3"/>
<dbReference type="InterPro" id="IPR004695">
    <property type="entry name" value="SLAC1/Mae1/Ssu1/TehA"/>
</dbReference>
<evidence type="ECO:0000256" key="5">
    <source>
        <dbReference type="SAM" id="Phobius"/>
    </source>
</evidence>
<evidence type="ECO:0000256" key="3">
    <source>
        <dbReference type="ARBA" id="ARBA00022989"/>
    </source>
</evidence>
<dbReference type="Pfam" id="PF03595">
    <property type="entry name" value="SLAC1"/>
    <property type="match status" value="1"/>
</dbReference>
<dbReference type="AlphaFoldDB" id="C9SYW3"/>
<keyword evidence="3 5" id="KW-1133">Transmembrane helix</keyword>
<organism evidence="7">
    <name type="scientific">Verticillium alfalfae (strain VaMs.102 / ATCC MYA-4576 / FGSC 10136)</name>
    <name type="common">Verticillium wilt of alfalfa</name>
    <name type="synonym">Verticillium albo-atrum</name>
    <dbReference type="NCBI Taxonomy" id="526221"/>
    <lineage>
        <taxon>Eukaryota</taxon>
        <taxon>Fungi</taxon>
        <taxon>Dikarya</taxon>
        <taxon>Ascomycota</taxon>
        <taxon>Pezizomycotina</taxon>
        <taxon>Sordariomycetes</taxon>
        <taxon>Hypocreomycetidae</taxon>
        <taxon>Glomerellales</taxon>
        <taxon>Plectosphaerellaceae</taxon>
        <taxon>Verticillium</taxon>
    </lineage>
</organism>
<dbReference type="PANTHER" id="PTHR31162:SF0">
    <property type="entry name" value="MALIC ACID TRANSPORT PROTEIN"/>
    <property type="match status" value="1"/>
</dbReference>
<dbReference type="GO" id="GO:0016020">
    <property type="term" value="C:membrane"/>
    <property type="evidence" value="ECO:0007669"/>
    <property type="project" value="UniProtKB-SubCell"/>
</dbReference>
<dbReference type="InterPro" id="IPR038665">
    <property type="entry name" value="Voltage-dep_anion_channel_sf"/>
</dbReference>
<feature type="transmembrane region" description="Helical" evidence="5">
    <location>
        <begin position="73"/>
        <end position="92"/>
    </location>
</feature>
<evidence type="ECO:0000256" key="1">
    <source>
        <dbReference type="ARBA" id="ARBA00004141"/>
    </source>
</evidence>
<dbReference type="EMBL" id="DS985231">
    <property type="protein sequence ID" value="EEY23978.1"/>
    <property type="molecule type" value="Genomic_DNA"/>
</dbReference>
<dbReference type="InterPro" id="IPR030185">
    <property type="entry name" value="Mae1"/>
</dbReference>
<keyword evidence="2 5" id="KW-0812">Transmembrane</keyword>
<name>C9SYW3_VERA1</name>
<dbReference type="Proteomes" id="UP000008698">
    <property type="component" value="Unassembled WGS sequence"/>
</dbReference>
<evidence type="ECO:0000256" key="2">
    <source>
        <dbReference type="ARBA" id="ARBA00022692"/>
    </source>
</evidence>
<dbReference type="eggNOG" id="ENOG502QV03">
    <property type="taxonomic scope" value="Eukaryota"/>
</dbReference>
<gene>
    <name evidence="6" type="ORF">VDBG_10088</name>
</gene>
<dbReference type="RefSeq" id="XP_002999794.1">
    <property type="nucleotide sequence ID" value="XM_002999748.1"/>
</dbReference>
<accession>C9SYW3</accession>
<dbReference type="GO" id="GO:0015140">
    <property type="term" value="F:malate transmembrane transporter activity"/>
    <property type="evidence" value="ECO:0007669"/>
    <property type="project" value="InterPro"/>
</dbReference>
<evidence type="ECO:0000313" key="6">
    <source>
        <dbReference type="EMBL" id="EEY23978.1"/>
    </source>
</evidence>
<keyword evidence="7" id="KW-1185">Reference proteome</keyword>